<comment type="caution">
    <text evidence="1">The sequence shown here is derived from an EMBL/GenBank/DDBJ whole genome shotgun (WGS) entry which is preliminary data.</text>
</comment>
<protein>
    <submittedName>
        <fullName evidence="1">Uncharacterized protein</fullName>
    </submittedName>
</protein>
<organism evidence="1 2">
    <name type="scientific">Streblomastix strix</name>
    <dbReference type="NCBI Taxonomy" id="222440"/>
    <lineage>
        <taxon>Eukaryota</taxon>
        <taxon>Metamonada</taxon>
        <taxon>Preaxostyla</taxon>
        <taxon>Oxymonadida</taxon>
        <taxon>Streblomastigidae</taxon>
        <taxon>Streblomastix</taxon>
    </lineage>
</organism>
<gene>
    <name evidence="1" type="ORF">EZS28_008284</name>
</gene>
<name>A0A5J4WM78_9EUKA</name>
<accession>A0A5J4WM78</accession>
<reference evidence="1 2" key="1">
    <citation type="submission" date="2019-03" db="EMBL/GenBank/DDBJ databases">
        <title>Single cell metagenomics reveals metabolic interactions within the superorganism composed of flagellate Streblomastix strix and complex community of Bacteroidetes bacteria on its surface.</title>
        <authorList>
            <person name="Treitli S.C."/>
            <person name="Kolisko M."/>
            <person name="Husnik F."/>
            <person name="Keeling P."/>
            <person name="Hampl V."/>
        </authorList>
    </citation>
    <scope>NUCLEOTIDE SEQUENCE [LARGE SCALE GENOMIC DNA]</scope>
    <source>
        <strain evidence="1">ST1C</strain>
    </source>
</reference>
<evidence type="ECO:0000313" key="1">
    <source>
        <dbReference type="EMBL" id="KAA6396187.1"/>
    </source>
</evidence>
<evidence type="ECO:0000313" key="2">
    <source>
        <dbReference type="Proteomes" id="UP000324800"/>
    </source>
</evidence>
<sequence>MQTQSCYDSGNNSNKELDVSVTDRFLNILLEAKSLSTGQQQQASTTFEVRECLVNVFTSAWLAPASLRRVIMACLMGMFPPALHSFFRTNSA</sequence>
<proteinExistence type="predicted"/>
<dbReference type="Proteomes" id="UP000324800">
    <property type="component" value="Unassembled WGS sequence"/>
</dbReference>
<dbReference type="EMBL" id="SNRW01001492">
    <property type="protein sequence ID" value="KAA6396187.1"/>
    <property type="molecule type" value="Genomic_DNA"/>
</dbReference>
<dbReference type="AlphaFoldDB" id="A0A5J4WM78"/>